<keyword evidence="1" id="KW-1133">Transmembrane helix</keyword>
<reference evidence="2" key="1">
    <citation type="submission" date="2018-12" db="EMBL/GenBank/DDBJ databases">
        <authorList>
            <person name="Will S."/>
            <person name="Neumann-Schaal M."/>
            <person name="Henke P."/>
        </authorList>
    </citation>
    <scope>NUCLEOTIDE SEQUENCE</scope>
    <source>
        <strain evidence="2">PCC 7102</strain>
    </source>
</reference>
<feature type="transmembrane region" description="Helical" evidence="1">
    <location>
        <begin position="94"/>
        <end position="116"/>
    </location>
</feature>
<dbReference type="OrthoDB" id="120556at2"/>
<evidence type="ECO:0000256" key="1">
    <source>
        <dbReference type="SAM" id="Phobius"/>
    </source>
</evidence>
<reference evidence="2" key="2">
    <citation type="journal article" date="2019" name="Genome Biol. Evol.">
        <title>Day and night: Metabolic profiles and evolutionary relationships of six axenic non-marine cyanobacteria.</title>
        <authorList>
            <person name="Will S.E."/>
            <person name="Henke P."/>
            <person name="Boedeker C."/>
            <person name="Huang S."/>
            <person name="Brinkmann H."/>
            <person name="Rohde M."/>
            <person name="Jarek M."/>
            <person name="Friedl T."/>
            <person name="Seufert S."/>
            <person name="Schumacher M."/>
            <person name="Overmann J."/>
            <person name="Neumann-Schaal M."/>
            <person name="Petersen J."/>
        </authorList>
    </citation>
    <scope>NUCLEOTIDE SEQUENCE [LARGE SCALE GENOMIC DNA]</scope>
    <source>
        <strain evidence="2">PCC 7102</strain>
    </source>
</reference>
<dbReference type="AlphaFoldDB" id="A0A433V692"/>
<protein>
    <submittedName>
        <fullName evidence="2">Uncharacterized protein</fullName>
    </submittedName>
</protein>
<dbReference type="PROSITE" id="PS51257">
    <property type="entry name" value="PROKAR_LIPOPROTEIN"/>
    <property type="match status" value="1"/>
</dbReference>
<keyword evidence="1" id="KW-0472">Membrane</keyword>
<evidence type="ECO:0000313" key="2">
    <source>
        <dbReference type="EMBL" id="RUT01571.1"/>
    </source>
</evidence>
<proteinExistence type="predicted"/>
<keyword evidence="1" id="KW-0812">Transmembrane</keyword>
<evidence type="ECO:0000313" key="3">
    <source>
        <dbReference type="Proteomes" id="UP000271624"/>
    </source>
</evidence>
<keyword evidence="3" id="KW-1185">Reference proteome</keyword>
<gene>
    <name evidence="2" type="ORF">DSM106972_066680</name>
</gene>
<sequence length="127" mass="13934">MTDKSKMNDIQPIPLGSTAAALISAAMGCLAMSIAHQAATQSKALEALISNLAVWIPDSIEISSYPGIEIIGLVIWLISWFVLNRVWKQRDLSLMLVLTAFMGIIVLSTIIYWFSIENNISSALLMH</sequence>
<comment type="caution">
    <text evidence="2">The sequence shown here is derived from an EMBL/GenBank/DDBJ whole genome shotgun (WGS) entry which is preliminary data.</text>
</comment>
<dbReference type="RefSeq" id="WP_127084834.1">
    <property type="nucleotide sequence ID" value="NZ_RSCL01000019.1"/>
</dbReference>
<dbReference type="Proteomes" id="UP000271624">
    <property type="component" value="Unassembled WGS sequence"/>
</dbReference>
<name>A0A433V692_9CYAN</name>
<dbReference type="EMBL" id="RSCL01000019">
    <property type="protein sequence ID" value="RUT01571.1"/>
    <property type="molecule type" value="Genomic_DNA"/>
</dbReference>
<accession>A0A433V692</accession>
<organism evidence="2 3">
    <name type="scientific">Dulcicalothrix desertica PCC 7102</name>
    <dbReference type="NCBI Taxonomy" id="232991"/>
    <lineage>
        <taxon>Bacteria</taxon>
        <taxon>Bacillati</taxon>
        <taxon>Cyanobacteriota</taxon>
        <taxon>Cyanophyceae</taxon>
        <taxon>Nostocales</taxon>
        <taxon>Calotrichaceae</taxon>
        <taxon>Dulcicalothrix</taxon>
    </lineage>
</organism>
<feature type="transmembrane region" description="Helical" evidence="1">
    <location>
        <begin position="68"/>
        <end position="87"/>
    </location>
</feature>